<evidence type="ECO:0000313" key="2">
    <source>
        <dbReference type="EMBL" id="ETK10807.1"/>
    </source>
</evidence>
<dbReference type="EMBL" id="AYYD01000584">
    <property type="protein sequence ID" value="ETK10807.1"/>
    <property type="molecule type" value="Genomic_DNA"/>
</dbReference>
<keyword evidence="1" id="KW-0472">Membrane</keyword>
<feature type="transmembrane region" description="Helical" evidence="1">
    <location>
        <begin position="44"/>
        <end position="65"/>
    </location>
</feature>
<name>W2CWJ4_9BACT</name>
<evidence type="ECO:0000313" key="3">
    <source>
        <dbReference type="Proteomes" id="UP000018874"/>
    </source>
</evidence>
<comment type="caution">
    <text evidence="2">The sequence shown here is derived from an EMBL/GenBank/DDBJ whole genome shotgun (WGS) entry which is preliminary data.</text>
</comment>
<evidence type="ECO:0000256" key="1">
    <source>
        <dbReference type="SAM" id="Phobius"/>
    </source>
</evidence>
<dbReference type="Proteomes" id="UP000018874">
    <property type="component" value="Unassembled WGS sequence"/>
</dbReference>
<reference evidence="2 3" key="1">
    <citation type="submission" date="2013-11" db="EMBL/GenBank/DDBJ databases">
        <title>Single cell genomics of uncultured Tannerella BU063 (oral taxon 286).</title>
        <authorList>
            <person name="Beall C.J."/>
            <person name="Campbell A.G."/>
            <person name="Griffen A.L."/>
            <person name="Podar M."/>
            <person name="Leys E.J."/>
        </authorList>
    </citation>
    <scope>NUCLEOTIDE SEQUENCE [LARGE SCALE GENOMIC DNA]</scope>
    <source>
        <strain evidence="2">Cell 6/7/9</strain>
    </source>
</reference>
<keyword evidence="3" id="KW-1185">Reference proteome</keyword>
<feature type="non-terminal residue" evidence="2">
    <location>
        <position position="1"/>
    </location>
</feature>
<protein>
    <submittedName>
        <fullName evidence="2">Uncharacterized protein</fullName>
    </submittedName>
</protein>
<gene>
    <name evidence="2" type="ORF">T231_02965</name>
</gene>
<sequence>DPRYDYNSQLQPIDTSWWETLVSRLARLLQRLFHGLDAERASGIVTWSLVAFFVLALIAVIWFIWKKRPSLFLRNKKLGMDYEEVT</sequence>
<accession>W2CWJ4</accession>
<keyword evidence="1" id="KW-1133">Transmembrane helix</keyword>
<keyword evidence="1" id="KW-0812">Transmembrane</keyword>
<feature type="non-terminal residue" evidence="2">
    <location>
        <position position="86"/>
    </location>
</feature>
<dbReference type="AlphaFoldDB" id="W2CWJ4"/>
<organism evidence="2 3">
    <name type="scientific">Tannerella sp. oral taxon BU063 isolate Cell 6/7/9</name>
    <dbReference type="NCBI Taxonomy" id="1411021"/>
    <lineage>
        <taxon>Bacteria</taxon>
        <taxon>Pseudomonadati</taxon>
        <taxon>Bacteroidota</taxon>
        <taxon>Bacteroidia</taxon>
        <taxon>Bacteroidales</taxon>
        <taxon>Tannerellaceae</taxon>
        <taxon>Tannerella</taxon>
    </lineage>
</organism>
<proteinExistence type="predicted"/>